<dbReference type="GO" id="GO:0004731">
    <property type="term" value="F:purine-nucleoside phosphorylase activity"/>
    <property type="evidence" value="ECO:0007669"/>
    <property type="project" value="UniProtKB-EC"/>
</dbReference>
<reference evidence="10" key="1">
    <citation type="journal article" date="2019" name="Int. J. Syst. Evol. Microbiol.">
        <title>The Global Catalogue of Microorganisms (GCM) 10K type strain sequencing project: providing services to taxonomists for standard genome sequencing and annotation.</title>
        <authorList>
            <consortium name="The Broad Institute Genomics Platform"/>
            <consortium name="The Broad Institute Genome Sequencing Center for Infectious Disease"/>
            <person name="Wu L."/>
            <person name="Ma J."/>
        </authorList>
    </citation>
    <scope>NUCLEOTIDE SEQUENCE [LARGE SCALE GENOMIC DNA]</scope>
    <source>
        <strain evidence="10">CGMCC 1.15790</strain>
    </source>
</reference>
<dbReference type="InterPro" id="IPR011268">
    <property type="entry name" value="Purine_phosphorylase"/>
</dbReference>
<comment type="pathway">
    <text evidence="2 7">Purine metabolism; purine nucleoside salvage.</text>
</comment>
<dbReference type="SUPFAM" id="SSF53167">
    <property type="entry name" value="Purine and uridine phosphorylases"/>
    <property type="match status" value="1"/>
</dbReference>
<dbReference type="NCBIfam" id="TIGR01697">
    <property type="entry name" value="PNPH-PUNA-XAPA"/>
    <property type="match status" value="1"/>
</dbReference>
<dbReference type="NCBIfam" id="NF006054">
    <property type="entry name" value="PRK08202.1"/>
    <property type="match status" value="1"/>
</dbReference>
<dbReference type="InterPro" id="IPR000845">
    <property type="entry name" value="Nucleoside_phosphorylase_d"/>
</dbReference>
<evidence type="ECO:0000259" key="8">
    <source>
        <dbReference type="Pfam" id="PF01048"/>
    </source>
</evidence>
<evidence type="ECO:0000256" key="6">
    <source>
        <dbReference type="ARBA" id="ARBA00048556"/>
    </source>
</evidence>
<dbReference type="Gene3D" id="3.40.50.1580">
    <property type="entry name" value="Nucleoside phosphorylase domain"/>
    <property type="match status" value="1"/>
</dbReference>
<keyword evidence="5 7" id="KW-0808">Transferase</keyword>
<dbReference type="PIRSF" id="PIRSF000477">
    <property type="entry name" value="PurNPase"/>
    <property type="match status" value="1"/>
</dbReference>
<evidence type="ECO:0000256" key="5">
    <source>
        <dbReference type="ARBA" id="ARBA00022679"/>
    </source>
</evidence>
<name>A0ABW0U8B6_9BACI</name>
<comment type="catalytic activity">
    <reaction evidence="6">
        <text>a purine 2'-deoxy-D-ribonucleoside + phosphate = a purine nucleobase + 2-deoxy-alpha-D-ribose 1-phosphate</text>
        <dbReference type="Rhea" id="RHEA:36431"/>
        <dbReference type="ChEBI" id="CHEBI:26386"/>
        <dbReference type="ChEBI" id="CHEBI:43474"/>
        <dbReference type="ChEBI" id="CHEBI:57259"/>
        <dbReference type="ChEBI" id="CHEBI:142361"/>
        <dbReference type="EC" id="2.4.2.1"/>
    </reaction>
</comment>
<evidence type="ECO:0000256" key="7">
    <source>
        <dbReference type="PIRNR" id="PIRNR000477"/>
    </source>
</evidence>
<organism evidence="9 10">
    <name type="scientific">Aliibacillus thermotolerans</name>
    <dbReference type="NCBI Taxonomy" id="1834418"/>
    <lineage>
        <taxon>Bacteria</taxon>
        <taxon>Bacillati</taxon>
        <taxon>Bacillota</taxon>
        <taxon>Bacilli</taxon>
        <taxon>Bacillales</taxon>
        <taxon>Bacillaceae</taxon>
        <taxon>Aliibacillus</taxon>
    </lineage>
</organism>
<comment type="caution">
    <text evidence="9">The sequence shown here is derived from an EMBL/GenBank/DDBJ whole genome shotgun (WGS) entry which is preliminary data.</text>
</comment>
<dbReference type="EMBL" id="JBHSPF010000045">
    <property type="protein sequence ID" value="MFC5629029.1"/>
    <property type="molecule type" value="Genomic_DNA"/>
</dbReference>
<dbReference type="Pfam" id="PF01048">
    <property type="entry name" value="PNP_UDP_1"/>
    <property type="match status" value="1"/>
</dbReference>
<evidence type="ECO:0000313" key="10">
    <source>
        <dbReference type="Proteomes" id="UP001596143"/>
    </source>
</evidence>
<accession>A0ABW0U8B6</accession>
<proteinExistence type="inferred from homology"/>
<protein>
    <recommendedName>
        <fullName evidence="7">Purine nucleoside phosphorylase</fullName>
        <ecNumber evidence="7">2.4.2.1</ecNumber>
    </recommendedName>
    <alternativeName>
        <fullName evidence="7">Inosine-guanosine phosphorylase</fullName>
    </alternativeName>
</protein>
<gene>
    <name evidence="9" type="ORF">ACFPTR_09100</name>
</gene>
<comment type="similarity">
    <text evidence="3 7">Belongs to the PNP/MTAP phosphorylase family.</text>
</comment>
<keyword evidence="10" id="KW-1185">Reference proteome</keyword>
<keyword evidence="4 7" id="KW-0328">Glycosyltransferase</keyword>
<sequence length="274" mass="30298">MTSEWEKVETAVSYIKKKTEIKPTIGIVLGSGLGDLAYELSDHTRIPYEDIPHFPLSTVEGHVGQLVFGQLEGKNVVLMQGRFHYYEGYSMKEVTFPVRVMQQLGIETFVVTNACGALHSTLSPGDLLVIQDHLNLTGTNPLIGKNDERFGPRFPDMSDAYDKQLQHLAHRAAETLGFSLKQGIYAGISGPNYMTRSELIMVRQLGADVVGMSTVPEVIVARHGGLPVLGISCITDMAIGETMEGISHEEVMEVARQTKPRFMSLMKEIIKQHP</sequence>
<evidence type="ECO:0000256" key="1">
    <source>
        <dbReference type="ARBA" id="ARBA00002678"/>
    </source>
</evidence>
<feature type="domain" description="Nucleoside phosphorylase" evidence="8">
    <location>
        <begin position="24"/>
        <end position="271"/>
    </location>
</feature>
<evidence type="ECO:0000256" key="2">
    <source>
        <dbReference type="ARBA" id="ARBA00005058"/>
    </source>
</evidence>
<dbReference type="CDD" id="cd09009">
    <property type="entry name" value="PNP-EcPNPII_like"/>
    <property type="match status" value="1"/>
</dbReference>
<evidence type="ECO:0000256" key="3">
    <source>
        <dbReference type="ARBA" id="ARBA00006751"/>
    </source>
</evidence>
<dbReference type="RefSeq" id="WP_270895399.1">
    <property type="nucleotide sequence ID" value="NZ_JBHSPF010000045.1"/>
</dbReference>
<dbReference type="PANTHER" id="PTHR11904">
    <property type="entry name" value="METHYLTHIOADENOSINE/PURINE NUCLEOSIDE PHOSPHORYLASE"/>
    <property type="match status" value="1"/>
</dbReference>
<dbReference type="Proteomes" id="UP001596143">
    <property type="component" value="Unassembled WGS sequence"/>
</dbReference>
<dbReference type="InterPro" id="IPR011270">
    <property type="entry name" value="Pur_Nuc_Pase_Ino/Guo-sp"/>
</dbReference>
<evidence type="ECO:0000313" key="9">
    <source>
        <dbReference type="EMBL" id="MFC5629029.1"/>
    </source>
</evidence>
<dbReference type="NCBIfam" id="TIGR01700">
    <property type="entry name" value="PNPH"/>
    <property type="match status" value="1"/>
</dbReference>
<dbReference type="InterPro" id="IPR035994">
    <property type="entry name" value="Nucleoside_phosphorylase_sf"/>
</dbReference>
<evidence type="ECO:0000256" key="4">
    <source>
        <dbReference type="ARBA" id="ARBA00022676"/>
    </source>
</evidence>
<dbReference type="EC" id="2.4.2.1" evidence="7"/>
<comment type="function">
    <text evidence="1">The purine nucleoside phosphorylases catalyze the phosphorolytic breakdown of the N-glycosidic bond in the beta-(deoxy)ribonucleoside molecules, with the formation of the corresponding free purine bases and pentose-1-phosphate. Cleaves guanosine, inosine, 2'-deoxyguanosine and 2'-deoxyinosine.</text>
</comment>
<dbReference type="PANTHER" id="PTHR11904:SF9">
    <property type="entry name" value="PURINE NUCLEOSIDE PHOSPHORYLASE-RELATED"/>
    <property type="match status" value="1"/>
</dbReference>